<evidence type="ECO:0000313" key="3">
    <source>
        <dbReference type="RefSeq" id="XP_011083099.1"/>
    </source>
</evidence>
<evidence type="ECO:0000313" key="1">
    <source>
        <dbReference type="Proteomes" id="UP000504604"/>
    </source>
</evidence>
<dbReference type="InterPro" id="IPR001611">
    <property type="entry name" value="Leu-rich_rpt"/>
</dbReference>
<gene>
    <name evidence="2 3" type="primary">LOC105165701</name>
</gene>
<proteinExistence type="predicted"/>
<dbReference type="PANTHER" id="PTHR47818:SF2">
    <property type="entry name" value="F-BOX DOMAIN-CONTAINING PROTEIN"/>
    <property type="match status" value="1"/>
</dbReference>
<dbReference type="Proteomes" id="UP000504604">
    <property type="component" value="Linkage group LG6"/>
</dbReference>
<dbReference type="SUPFAM" id="SSF52047">
    <property type="entry name" value="RNI-like"/>
    <property type="match status" value="1"/>
</dbReference>
<keyword evidence="1" id="KW-1185">Reference proteome</keyword>
<dbReference type="KEGG" id="sind:105165701"/>
<sequence length="620" mass="68616">MAGVPRLVDLCMAAIADELLEGDDISDMLSLIYELPSELFDSLLPHLPPLALEKLHENLPFNFRDNFEHAYYHHGDCRKRRRYGILDSAWEALYKVRWPCFSEAKQCVGWLDKYDEAKYQSVDDWQQMYWEAHLQDCVDAVAETALLPSYDGSIGEIQIPDAILEHIGCKGHLIKLTPDYLKFSNHCQQFGVYARQLRLPNALCVAETCDLLENSKLGSLELQWIKSNDHVEGLCKLLNQNSETLKSVDFIHCKLSPTFISAICDSLHVKGLRAHGVQHFSIKRSSFLQTDSSPVPVGLTSFLTSGSSLHSVTLCDDQLGRNFARVIINSLLDSAASISTLDLSENNITGFLSHFRWRSSSCSLGIGKSLKSLQVLNLRSCNLVREDADCLKQALVHMPNLQNLDLSDNSIEDGVRSLISYFREISSRDLPFSDLMLENCELTCNQVIELLGVLSTMKKPVNLLSIKGNRLGSEIGAPFGKFLCTGVRAVDVEDIGLGSSGFLEALREISTELKIAYINISNNQGGIEAAKFMSSIISHSQKIVAIDARYNLMPMESLSVISSGMKASKGKLEHLDLAGNSFCDHLADAASVLAELQIHGQSALSLSLWAAPSAPYDDDP</sequence>
<dbReference type="OrthoDB" id="120976at2759"/>
<dbReference type="AlphaFoldDB" id="A0A6I9TEF3"/>
<protein>
    <submittedName>
        <fullName evidence="2 3">Uncharacterized protein LOC105165701 isoform X1</fullName>
    </submittedName>
</protein>
<dbReference type="Gene3D" id="3.80.10.10">
    <property type="entry name" value="Ribonuclease Inhibitor"/>
    <property type="match status" value="3"/>
</dbReference>
<dbReference type="RefSeq" id="XP_011083098.1">
    <property type="nucleotide sequence ID" value="XM_011084796.2"/>
</dbReference>
<dbReference type="Pfam" id="PF00560">
    <property type="entry name" value="LRR_1"/>
    <property type="match status" value="1"/>
</dbReference>
<reference evidence="2 3" key="1">
    <citation type="submission" date="2025-04" db="UniProtKB">
        <authorList>
            <consortium name="RefSeq"/>
        </authorList>
    </citation>
    <scope>IDENTIFICATION</scope>
</reference>
<dbReference type="GeneID" id="105165701"/>
<name>A0A6I9TEF3_SESIN</name>
<dbReference type="RefSeq" id="XP_011083099.1">
    <property type="nucleotide sequence ID" value="XM_011084797.2"/>
</dbReference>
<dbReference type="InterPro" id="IPR032675">
    <property type="entry name" value="LRR_dom_sf"/>
</dbReference>
<evidence type="ECO:0000313" key="2">
    <source>
        <dbReference type="RefSeq" id="XP_011083098.1"/>
    </source>
</evidence>
<dbReference type="PANTHER" id="PTHR47818">
    <property type="entry name" value="RNI-LIKE SUPERFAMILY PROTEIN"/>
    <property type="match status" value="1"/>
</dbReference>
<accession>A0A6I9TEF3</accession>
<organism evidence="1 3">
    <name type="scientific">Sesamum indicum</name>
    <name type="common">Oriental sesame</name>
    <name type="synonym">Sesamum orientale</name>
    <dbReference type="NCBI Taxonomy" id="4182"/>
    <lineage>
        <taxon>Eukaryota</taxon>
        <taxon>Viridiplantae</taxon>
        <taxon>Streptophyta</taxon>
        <taxon>Embryophyta</taxon>
        <taxon>Tracheophyta</taxon>
        <taxon>Spermatophyta</taxon>
        <taxon>Magnoliopsida</taxon>
        <taxon>eudicotyledons</taxon>
        <taxon>Gunneridae</taxon>
        <taxon>Pentapetalae</taxon>
        <taxon>asterids</taxon>
        <taxon>lamiids</taxon>
        <taxon>Lamiales</taxon>
        <taxon>Pedaliaceae</taxon>
        <taxon>Sesamum</taxon>
    </lineage>
</organism>